<name>K9WMJ4_9CYAN</name>
<accession>K9WMJ4</accession>
<evidence type="ECO:0000313" key="2">
    <source>
        <dbReference type="Proteomes" id="UP000010471"/>
    </source>
</evidence>
<dbReference type="HOGENOM" id="CLU_3137722_0_0_3"/>
<evidence type="ECO:0000313" key="1">
    <source>
        <dbReference type="EMBL" id="AFZ21605.1"/>
    </source>
</evidence>
<dbReference type="OrthoDB" id="9798761at2"/>
<reference evidence="1 2" key="1">
    <citation type="submission" date="2012-06" db="EMBL/GenBank/DDBJ databases">
        <title>Finished chromosome of genome of Microcoleus sp. PCC 7113.</title>
        <authorList>
            <consortium name="US DOE Joint Genome Institute"/>
            <person name="Gugger M."/>
            <person name="Coursin T."/>
            <person name="Rippka R."/>
            <person name="Tandeau De Marsac N."/>
            <person name="Huntemann M."/>
            <person name="Wei C.-L."/>
            <person name="Han J."/>
            <person name="Detter J.C."/>
            <person name="Han C."/>
            <person name="Tapia R."/>
            <person name="Chen A."/>
            <person name="Kyrpides N."/>
            <person name="Mavromatis K."/>
            <person name="Markowitz V."/>
            <person name="Szeto E."/>
            <person name="Ivanova N."/>
            <person name="Pagani I."/>
            <person name="Pati A."/>
            <person name="Goodwin L."/>
            <person name="Nordberg H.P."/>
            <person name="Cantor M.N."/>
            <person name="Hua S.X."/>
            <person name="Woyke T."/>
            <person name="Kerfeld C.A."/>
        </authorList>
    </citation>
    <scope>NUCLEOTIDE SEQUENCE [LARGE SCALE GENOMIC DNA]</scope>
    <source>
        <strain evidence="1 2">PCC 7113</strain>
    </source>
</reference>
<organism evidence="1 2">
    <name type="scientific">Allocoleopsis franciscana PCC 7113</name>
    <dbReference type="NCBI Taxonomy" id="1173027"/>
    <lineage>
        <taxon>Bacteria</taxon>
        <taxon>Bacillati</taxon>
        <taxon>Cyanobacteriota</taxon>
        <taxon>Cyanophyceae</taxon>
        <taxon>Coleofasciculales</taxon>
        <taxon>Coleofasciculaceae</taxon>
        <taxon>Allocoleopsis</taxon>
        <taxon>Allocoleopsis franciscana</taxon>
    </lineage>
</organism>
<protein>
    <submittedName>
        <fullName evidence="1">Uncharacterized protein</fullName>
    </submittedName>
</protein>
<dbReference type="Proteomes" id="UP000010471">
    <property type="component" value="Chromosome"/>
</dbReference>
<dbReference type="RefSeq" id="WP_015185734.1">
    <property type="nucleotide sequence ID" value="NC_019738.1"/>
</dbReference>
<keyword evidence="2" id="KW-1185">Reference proteome</keyword>
<dbReference type="EMBL" id="CP003630">
    <property type="protein sequence ID" value="AFZ21605.1"/>
    <property type="molecule type" value="Genomic_DNA"/>
</dbReference>
<dbReference type="KEGG" id="mic:Mic7113_6005"/>
<sequence length="49" mass="5637">MPVDEQVLEKILATHFCSTGMFDDDYDSFLKSRAKLILARAEELSQCDR</sequence>
<proteinExistence type="predicted"/>
<dbReference type="AlphaFoldDB" id="K9WMJ4"/>
<gene>
    <name evidence="1" type="ORF">Mic7113_6005</name>
</gene>